<dbReference type="NCBIfam" id="TIGR00280">
    <property type="entry name" value="eL43_euk_arch"/>
    <property type="match status" value="1"/>
</dbReference>
<sequence>MTKRTKKVGVTGKYGTRYGASLRKQVKKMEVTQHAKYTCTFCGKTTVRRHSTGIWNCKSCKRTIAGGAYIVATPAAAAMRSTLRRLREIAERDQSISNGTPKKGCMVSGYVSDSTSSPAARRREDVELQAGFGQLLPSVTGIAPGKGRERGMPTTAFVVVVDQHRIPGSTECGTCPCIRFRNAPMAGIRVSARVSVCACVSCGGGNAAVQDTLSENQAMTVRYSLGAPACTPSSRRAVTAGKYRRQGTAPHDTTTRGSPEEARRPLLNRKVLACLLASLYCSVPSAPSPPFAPRHRPAMRRADHFPPTTGNALSADDSVTTHHHREPHDAQDAQVELLSLAPIRSQAKRNSQASKGGDAAEGKLRVCILVTFEAASGTEYPPWGALGGRAGGGGGYGGQRERTRGRNERVGPLWRRGHQLTSHPPPGPVRLANPMSRLRRTGETNTGPRKAMPLASCVHAILDSCPPRRLRLVRTARVDRGCQGLPRRERGARARTCLLADA</sequence>
<organism evidence="6 7">
    <name type="scientific">Purpureocillium lilacinum</name>
    <name type="common">Paecilomyces lilacinus</name>
    <dbReference type="NCBI Taxonomy" id="33203"/>
    <lineage>
        <taxon>Eukaryota</taxon>
        <taxon>Fungi</taxon>
        <taxon>Dikarya</taxon>
        <taxon>Ascomycota</taxon>
        <taxon>Pezizomycotina</taxon>
        <taxon>Sordariomycetes</taxon>
        <taxon>Hypocreomycetidae</taxon>
        <taxon>Hypocreales</taxon>
        <taxon>Ophiocordycipitaceae</taxon>
        <taxon>Purpureocillium</taxon>
    </lineage>
</organism>
<dbReference type="EMBL" id="LCWV01000003">
    <property type="protein sequence ID" value="PWI74700.1"/>
    <property type="molecule type" value="Genomic_DNA"/>
</dbReference>
<reference evidence="6 7" key="1">
    <citation type="journal article" date="2016" name="Front. Microbiol.">
        <title>Genome and transcriptome sequences reveal the specific parasitism of the nematophagous Purpureocillium lilacinum 36-1.</title>
        <authorList>
            <person name="Xie J."/>
            <person name="Li S."/>
            <person name="Mo C."/>
            <person name="Xiao X."/>
            <person name="Peng D."/>
            <person name="Wang G."/>
            <person name="Xiao Y."/>
        </authorList>
    </citation>
    <scope>NUCLEOTIDE SEQUENCE [LARGE SCALE GENOMIC DNA]</scope>
    <source>
        <strain evidence="6 7">36-1</strain>
    </source>
</reference>
<evidence type="ECO:0000256" key="1">
    <source>
        <dbReference type="ARBA" id="ARBA00008672"/>
    </source>
</evidence>
<dbReference type="InterPro" id="IPR011331">
    <property type="entry name" value="Ribosomal_eL37/eL43"/>
</dbReference>
<dbReference type="Proteomes" id="UP000245956">
    <property type="component" value="Unassembled WGS sequence"/>
</dbReference>
<dbReference type="SUPFAM" id="SSF57829">
    <property type="entry name" value="Zn-binding ribosomal proteins"/>
    <property type="match status" value="1"/>
</dbReference>
<protein>
    <submittedName>
        <fullName evidence="6">Putative RPL43B-60S large subunit ribosomal protein</fullName>
    </submittedName>
</protein>
<evidence type="ECO:0000256" key="4">
    <source>
        <dbReference type="ARBA" id="ARBA00023274"/>
    </source>
</evidence>
<feature type="region of interest" description="Disordered" evidence="5">
    <location>
        <begin position="235"/>
        <end position="263"/>
    </location>
</feature>
<accession>A0A2U3EJU0</accession>
<dbReference type="GO" id="GO:0006412">
    <property type="term" value="P:translation"/>
    <property type="evidence" value="ECO:0007669"/>
    <property type="project" value="InterPro"/>
</dbReference>
<evidence type="ECO:0000256" key="3">
    <source>
        <dbReference type="ARBA" id="ARBA00022980"/>
    </source>
</evidence>
<feature type="region of interest" description="Disordered" evidence="5">
    <location>
        <begin position="287"/>
        <end position="330"/>
    </location>
</feature>
<comment type="caution">
    <text evidence="6">The sequence shown here is derived from an EMBL/GenBank/DDBJ whole genome shotgun (WGS) entry which is preliminary data.</text>
</comment>
<evidence type="ECO:0000313" key="7">
    <source>
        <dbReference type="Proteomes" id="UP000245956"/>
    </source>
</evidence>
<keyword evidence="3 6" id="KW-0689">Ribosomal protein</keyword>
<dbReference type="InterPro" id="IPR002674">
    <property type="entry name" value="Ribosomal_eL43"/>
</dbReference>
<dbReference type="Pfam" id="PF01780">
    <property type="entry name" value="Ribosomal_L37ae"/>
    <property type="match status" value="1"/>
</dbReference>
<dbReference type="InterPro" id="IPR011332">
    <property type="entry name" value="Ribosomal_zn-bd"/>
</dbReference>
<evidence type="ECO:0000256" key="5">
    <source>
        <dbReference type="SAM" id="MobiDB-lite"/>
    </source>
</evidence>
<dbReference type="GO" id="GO:0005840">
    <property type="term" value="C:ribosome"/>
    <property type="evidence" value="ECO:0007669"/>
    <property type="project" value="UniProtKB-KW"/>
</dbReference>
<dbReference type="PANTHER" id="PTHR48129:SF1">
    <property type="entry name" value="LARGE RIBOSOMAL SUBUNIT PROTEIN EL43"/>
    <property type="match status" value="1"/>
</dbReference>
<name>A0A2U3EJU0_PURLI</name>
<dbReference type="FunFam" id="2.20.25.30:FF:000002">
    <property type="entry name" value="60S ribosomal protein L37a"/>
    <property type="match status" value="1"/>
</dbReference>
<keyword evidence="4" id="KW-0687">Ribonucleoprotein</keyword>
<dbReference type="GO" id="GO:1990904">
    <property type="term" value="C:ribonucleoprotein complex"/>
    <property type="evidence" value="ECO:0007669"/>
    <property type="project" value="UniProtKB-KW"/>
</dbReference>
<dbReference type="PANTHER" id="PTHR48129">
    <property type="entry name" value="60S RIBOSOMAL PROTEIN L37A"/>
    <property type="match status" value="1"/>
</dbReference>
<dbReference type="InterPro" id="IPR050522">
    <property type="entry name" value="Ribosomal_protein_eL43"/>
</dbReference>
<evidence type="ECO:0000256" key="2">
    <source>
        <dbReference type="ARBA" id="ARBA00022833"/>
    </source>
</evidence>
<dbReference type="Gene3D" id="2.20.25.30">
    <property type="match status" value="1"/>
</dbReference>
<gene>
    <name evidence="6" type="ORF">PCL_08014</name>
</gene>
<dbReference type="AlphaFoldDB" id="A0A2U3EJU0"/>
<dbReference type="HAMAP" id="MF_00327">
    <property type="entry name" value="Ribosomal_eL43"/>
    <property type="match status" value="1"/>
</dbReference>
<dbReference type="GO" id="GO:0003735">
    <property type="term" value="F:structural constituent of ribosome"/>
    <property type="evidence" value="ECO:0007669"/>
    <property type="project" value="InterPro"/>
</dbReference>
<keyword evidence="2" id="KW-0862">Zinc</keyword>
<proteinExistence type="inferred from homology"/>
<comment type="similarity">
    <text evidence="1">Belongs to the eukaryotic ribosomal protein eL43 family.</text>
</comment>
<dbReference type="NCBIfam" id="NF003058">
    <property type="entry name" value="PRK03976.1"/>
    <property type="match status" value="1"/>
</dbReference>
<evidence type="ECO:0000313" key="6">
    <source>
        <dbReference type="EMBL" id="PWI74700.1"/>
    </source>
</evidence>